<accession>A0AC34F922</accession>
<evidence type="ECO:0000313" key="2">
    <source>
        <dbReference type="WBParaSite" id="ES5_v2.g13764.t1"/>
    </source>
</evidence>
<reference evidence="2" key="1">
    <citation type="submission" date="2022-11" db="UniProtKB">
        <authorList>
            <consortium name="WormBaseParasite"/>
        </authorList>
    </citation>
    <scope>IDENTIFICATION</scope>
</reference>
<dbReference type="Proteomes" id="UP000887579">
    <property type="component" value="Unplaced"/>
</dbReference>
<proteinExistence type="predicted"/>
<evidence type="ECO:0000313" key="1">
    <source>
        <dbReference type="Proteomes" id="UP000887579"/>
    </source>
</evidence>
<organism evidence="1 2">
    <name type="scientific">Panagrolaimus sp. ES5</name>
    <dbReference type="NCBI Taxonomy" id="591445"/>
    <lineage>
        <taxon>Eukaryota</taxon>
        <taxon>Metazoa</taxon>
        <taxon>Ecdysozoa</taxon>
        <taxon>Nematoda</taxon>
        <taxon>Chromadorea</taxon>
        <taxon>Rhabditida</taxon>
        <taxon>Tylenchina</taxon>
        <taxon>Panagrolaimomorpha</taxon>
        <taxon>Panagrolaimoidea</taxon>
        <taxon>Panagrolaimidae</taxon>
        <taxon>Panagrolaimus</taxon>
    </lineage>
</organism>
<dbReference type="WBParaSite" id="ES5_v2.g13764.t1">
    <property type="protein sequence ID" value="ES5_v2.g13764.t1"/>
    <property type="gene ID" value="ES5_v2.g13764"/>
</dbReference>
<protein>
    <submittedName>
        <fullName evidence="2">Thioredoxin domain-containing protein</fullName>
    </submittedName>
</protein>
<name>A0AC34F922_9BILA</name>
<sequence>MGKIVEDPLSSASTSSNDDSVQNLTRDLFRLATCCAIERFPFITNWKTKEENVEIEHLLIPSKTEAAFLRQSVFEHMPPTIKFYGKLLPVKKPSPAMKDTLIWAHNPLLSNPMRHILRQSHFTIQPIENNDRWLGYWGRHWKTSDYHQMNINQKVNHYPGSFHIGRKDRIWCHLKEFMRRFGDEFDFMPKTFLMPDDLEDLIDYLNEEEGNAVIVKPPASARGAGITIVSNAEELPEIDFELKKSKYWVAQKYIINPYLINDKKFDLRIYVYVPSLDPLTIYINNEGLVRFASLPYDNESLSNQYVHLTNYSINRYAELNISPSLQAHTDVDKWVKWPLVKDVLNMCRYSFPVSNKLLDNSPGNVTRHCDGNFTLACKEKMCNVIEDYRTNMKITEDILHPSYLTGADIRCLCNFEDEYDCRGNLDLIYPCKNKKEVEHYFQFIRNPSYFDILLLEWCSQRFNSLEEEKELLNLLHKMCYLGNHIVTDELRIGPKLRYPYVNTDDIFLADTADTASTSSSASRGTTPPRVSTPPSIQKQTRPYCDQAPEHKILCIEDYDQFRDSVLNSSYPVIVAFHADWSGPCQMYIPRVENAVMHYELLTVAKVNIDYCSDVAQEYGVENVPTLISFNHGEEIDRSEGVLEEDNLYNLCEHIIEHVHQ</sequence>